<protein>
    <submittedName>
        <fullName evidence="2">Thrombospondin type-1 domain-containing protein 7A</fullName>
    </submittedName>
</protein>
<comment type="caution">
    <text evidence="2">The sequence shown here is derived from an EMBL/GenBank/DDBJ whole genome shotgun (WGS) entry which is preliminary data.</text>
</comment>
<feature type="region of interest" description="Disordered" evidence="1">
    <location>
        <begin position="183"/>
        <end position="223"/>
    </location>
</feature>
<dbReference type="STRING" id="55544.A0A4D9EJ15"/>
<feature type="region of interest" description="Disordered" evidence="1">
    <location>
        <begin position="1"/>
        <end position="64"/>
    </location>
</feature>
<name>A0A4D9EJ15_9SAUR</name>
<evidence type="ECO:0000256" key="1">
    <source>
        <dbReference type="SAM" id="MobiDB-lite"/>
    </source>
</evidence>
<feature type="compositionally biased region" description="Pro residues" evidence="1">
    <location>
        <begin position="188"/>
        <end position="211"/>
    </location>
</feature>
<feature type="compositionally biased region" description="Low complexity" evidence="1">
    <location>
        <begin position="51"/>
        <end position="64"/>
    </location>
</feature>
<feature type="compositionally biased region" description="Polar residues" evidence="1">
    <location>
        <begin position="158"/>
        <end position="169"/>
    </location>
</feature>
<dbReference type="EMBL" id="QXTE01000043">
    <property type="protein sequence ID" value="TFK10236.1"/>
    <property type="molecule type" value="Genomic_DNA"/>
</dbReference>
<accession>A0A4D9EJ15</accession>
<feature type="compositionally biased region" description="Polar residues" evidence="1">
    <location>
        <begin position="87"/>
        <end position="101"/>
    </location>
</feature>
<proteinExistence type="predicted"/>
<dbReference type="AlphaFoldDB" id="A0A4D9EJ15"/>
<feature type="region of interest" description="Disordered" evidence="1">
    <location>
        <begin position="82"/>
        <end position="170"/>
    </location>
</feature>
<sequence length="223" mass="22898">MSAQSLLNSVFSCSSPAAASSKSLSKRRLRQTRSLDPAIIGSYSREEGDAPARTPRARAAGGPSAECLAAFSSRALLRPGGGPLCGSLSTPSTPLEKSPSGSFHFEYESSPRGKRNTAWELPFLARTPSASALSAPGGGGGAGTNSIFSSPRKWLQQRKGQQAPSSHPSSYIVWKSEVGLPFSARVVAPPPPPPPPPPGAGGAPPPPPPAGPREVEGWTLPSG</sequence>
<organism evidence="2 3">
    <name type="scientific">Platysternon megacephalum</name>
    <name type="common">big-headed turtle</name>
    <dbReference type="NCBI Taxonomy" id="55544"/>
    <lineage>
        <taxon>Eukaryota</taxon>
        <taxon>Metazoa</taxon>
        <taxon>Chordata</taxon>
        <taxon>Craniata</taxon>
        <taxon>Vertebrata</taxon>
        <taxon>Euteleostomi</taxon>
        <taxon>Archelosauria</taxon>
        <taxon>Testudinata</taxon>
        <taxon>Testudines</taxon>
        <taxon>Cryptodira</taxon>
        <taxon>Durocryptodira</taxon>
        <taxon>Testudinoidea</taxon>
        <taxon>Platysternidae</taxon>
        <taxon>Platysternon</taxon>
    </lineage>
</organism>
<evidence type="ECO:0000313" key="3">
    <source>
        <dbReference type="Proteomes" id="UP000297703"/>
    </source>
</evidence>
<keyword evidence="3" id="KW-1185">Reference proteome</keyword>
<dbReference type="OrthoDB" id="10024839at2759"/>
<reference evidence="2 3" key="2">
    <citation type="submission" date="2019-04" db="EMBL/GenBank/DDBJ databases">
        <title>The genome sequence of big-headed turtle.</title>
        <authorList>
            <person name="Gong S."/>
        </authorList>
    </citation>
    <scope>NUCLEOTIDE SEQUENCE [LARGE SCALE GENOMIC DNA]</scope>
    <source>
        <strain evidence="2">DO16091913</strain>
        <tissue evidence="2">Muscle</tissue>
    </source>
</reference>
<reference evidence="2 3" key="1">
    <citation type="submission" date="2019-04" db="EMBL/GenBank/DDBJ databases">
        <title>Draft genome of the big-headed turtle Platysternon megacephalum.</title>
        <authorList>
            <person name="Gong S."/>
        </authorList>
    </citation>
    <scope>NUCLEOTIDE SEQUENCE [LARGE SCALE GENOMIC DNA]</scope>
    <source>
        <strain evidence="2">DO16091913</strain>
        <tissue evidence="2">Muscle</tissue>
    </source>
</reference>
<evidence type="ECO:0000313" key="2">
    <source>
        <dbReference type="EMBL" id="TFK10236.1"/>
    </source>
</evidence>
<gene>
    <name evidence="2" type="ORF">DR999_PMT06607</name>
</gene>
<feature type="compositionally biased region" description="Low complexity" evidence="1">
    <location>
        <begin position="9"/>
        <end position="23"/>
    </location>
</feature>
<dbReference type="Proteomes" id="UP000297703">
    <property type="component" value="Unassembled WGS sequence"/>
</dbReference>